<name>A0ABV3DR41_9ACTN</name>
<evidence type="ECO:0000313" key="2">
    <source>
        <dbReference type="EMBL" id="MEU8138220.1"/>
    </source>
</evidence>
<protein>
    <submittedName>
        <fullName evidence="2">Uncharacterized protein</fullName>
    </submittedName>
</protein>
<dbReference type="EMBL" id="JBEZFP010000114">
    <property type="protein sequence ID" value="MEU8138220.1"/>
    <property type="molecule type" value="Genomic_DNA"/>
</dbReference>
<sequence length="174" mass="19655">MPQMLRMPSTVDLPDGTRREFVTELFIHFKEAGRPTPARIAATTVSMRDPLPVSRETIRRLLKGETVSTWERVDAVLRALCEIGGLDPDRRRWEESRYDDDDPTTCRQRLRQLLNNDIDGVEPKNVPAPIPPARPSSGWGRPPTQPPQDDPWATAPKPYATSPTQAAYTDEPPF</sequence>
<gene>
    <name evidence="2" type="ORF">AB0C36_32520</name>
</gene>
<organism evidence="2 3">
    <name type="scientific">Streptodolium elevatio</name>
    <dbReference type="NCBI Taxonomy" id="3157996"/>
    <lineage>
        <taxon>Bacteria</taxon>
        <taxon>Bacillati</taxon>
        <taxon>Actinomycetota</taxon>
        <taxon>Actinomycetes</taxon>
        <taxon>Kitasatosporales</taxon>
        <taxon>Streptomycetaceae</taxon>
        <taxon>Streptodolium</taxon>
    </lineage>
</organism>
<keyword evidence="3" id="KW-1185">Reference proteome</keyword>
<proteinExistence type="predicted"/>
<dbReference type="RefSeq" id="WP_358361247.1">
    <property type="nucleotide sequence ID" value="NZ_JBEZFP010000114.1"/>
</dbReference>
<accession>A0ABV3DR41</accession>
<evidence type="ECO:0000313" key="3">
    <source>
        <dbReference type="Proteomes" id="UP001551482"/>
    </source>
</evidence>
<evidence type="ECO:0000256" key="1">
    <source>
        <dbReference type="SAM" id="MobiDB-lite"/>
    </source>
</evidence>
<comment type="caution">
    <text evidence="2">The sequence shown here is derived from an EMBL/GenBank/DDBJ whole genome shotgun (WGS) entry which is preliminary data.</text>
</comment>
<reference evidence="2 3" key="1">
    <citation type="submission" date="2024-06" db="EMBL/GenBank/DDBJ databases">
        <title>The Natural Products Discovery Center: Release of the First 8490 Sequenced Strains for Exploring Actinobacteria Biosynthetic Diversity.</title>
        <authorList>
            <person name="Kalkreuter E."/>
            <person name="Kautsar S.A."/>
            <person name="Yang D."/>
            <person name="Bader C.D."/>
            <person name="Teijaro C.N."/>
            <person name="Fluegel L."/>
            <person name="Davis C.M."/>
            <person name="Simpson J.R."/>
            <person name="Lauterbach L."/>
            <person name="Steele A.D."/>
            <person name="Gui C."/>
            <person name="Meng S."/>
            <person name="Li G."/>
            <person name="Viehrig K."/>
            <person name="Ye F."/>
            <person name="Su P."/>
            <person name="Kiefer A.F."/>
            <person name="Nichols A."/>
            <person name="Cepeda A.J."/>
            <person name="Yan W."/>
            <person name="Fan B."/>
            <person name="Jiang Y."/>
            <person name="Adhikari A."/>
            <person name="Zheng C.-J."/>
            <person name="Schuster L."/>
            <person name="Cowan T.M."/>
            <person name="Smanski M.J."/>
            <person name="Chevrette M.G."/>
            <person name="De Carvalho L.P.S."/>
            <person name="Shen B."/>
        </authorList>
    </citation>
    <scope>NUCLEOTIDE SEQUENCE [LARGE SCALE GENOMIC DNA]</scope>
    <source>
        <strain evidence="2 3">NPDC048946</strain>
    </source>
</reference>
<dbReference type="Proteomes" id="UP001551482">
    <property type="component" value="Unassembled WGS sequence"/>
</dbReference>
<feature type="region of interest" description="Disordered" evidence="1">
    <location>
        <begin position="114"/>
        <end position="174"/>
    </location>
</feature>